<dbReference type="Proteomes" id="UP001291623">
    <property type="component" value="Unassembled WGS sequence"/>
</dbReference>
<organism evidence="1 2">
    <name type="scientific">Anisodus tanguticus</name>
    <dbReference type="NCBI Taxonomy" id="243964"/>
    <lineage>
        <taxon>Eukaryota</taxon>
        <taxon>Viridiplantae</taxon>
        <taxon>Streptophyta</taxon>
        <taxon>Embryophyta</taxon>
        <taxon>Tracheophyta</taxon>
        <taxon>Spermatophyta</taxon>
        <taxon>Magnoliopsida</taxon>
        <taxon>eudicotyledons</taxon>
        <taxon>Gunneridae</taxon>
        <taxon>Pentapetalae</taxon>
        <taxon>asterids</taxon>
        <taxon>lamiids</taxon>
        <taxon>Solanales</taxon>
        <taxon>Solanaceae</taxon>
        <taxon>Solanoideae</taxon>
        <taxon>Hyoscyameae</taxon>
        <taxon>Anisodus</taxon>
    </lineage>
</organism>
<protein>
    <submittedName>
        <fullName evidence="1">Uncharacterized protein</fullName>
    </submittedName>
</protein>
<dbReference type="SUPFAM" id="SSF47616">
    <property type="entry name" value="GST C-terminal domain-like"/>
    <property type="match status" value="1"/>
</dbReference>
<dbReference type="EMBL" id="JAVYJV010000003">
    <property type="protein sequence ID" value="KAK4374566.1"/>
    <property type="molecule type" value="Genomic_DNA"/>
</dbReference>
<keyword evidence="2" id="KW-1185">Reference proteome</keyword>
<proteinExistence type="predicted"/>
<evidence type="ECO:0000313" key="2">
    <source>
        <dbReference type="Proteomes" id="UP001291623"/>
    </source>
</evidence>
<reference evidence="1" key="1">
    <citation type="submission" date="2023-12" db="EMBL/GenBank/DDBJ databases">
        <title>Genome assembly of Anisodus tanguticus.</title>
        <authorList>
            <person name="Wang Y.-J."/>
        </authorList>
    </citation>
    <scope>NUCLEOTIDE SEQUENCE</scope>
    <source>
        <strain evidence="1">KB-2021</strain>
        <tissue evidence="1">Leaf</tissue>
    </source>
</reference>
<gene>
    <name evidence="1" type="ORF">RND71_005243</name>
</gene>
<evidence type="ECO:0000313" key="1">
    <source>
        <dbReference type="EMBL" id="KAK4374566.1"/>
    </source>
</evidence>
<dbReference type="InterPro" id="IPR036282">
    <property type="entry name" value="Glutathione-S-Trfase_C_sf"/>
</dbReference>
<comment type="caution">
    <text evidence="1">The sequence shown here is derived from an EMBL/GenBank/DDBJ whole genome shotgun (WGS) entry which is preliminary data.</text>
</comment>
<dbReference type="AlphaFoldDB" id="A0AAE1SRR9"/>
<sequence>MKLESMNLNSCQQIPMKEPEFLFDSISKLIVSKGETQEKACEELWERLQVLEEGTKNNFTEGNRKIHGEDPDVLDIMLVATLYASRLKKRSLA</sequence>
<accession>A0AAE1SRR9</accession>
<name>A0AAE1SRR9_9SOLA</name>
<dbReference type="Gene3D" id="1.20.1050.10">
    <property type="match status" value="1"/>
</dbReference>